<protein>
    <submittedName>
        <fullName evidence="3">Conjugal transfer protein TrbG</fullName>
    </submittedName>
</protein>
<accession>A0A543Q236</accession>
<dbReference type="EMBL" id="SZUV01000001">
    <property type="protein sequence ID" value="TQN50383.1"/>
    <property type="molecule type" value="Genomic_DNA"/>
</dbReference>
<sequence length="282" mass="31386">MIMRHSLFASRKTPAAARKPSRIGTRLLVLTALSLGTIPIAYAQGAIPIFSPDSRHVVHFDYSPQDVFHIKTQPHMVTDLRLSPGEVMEMLILGNTKQWISADAPGNVFLKPTQPGLTTSGTLVTNLRTYQLLITSSNNQNWYQQVSWNTGTMIALQNHAVSNMAALADLQKMPTLPHLPTPKPAVHPGQSASIKAVSNLHFDYRISGHASFRPSEVFDNGTFTWIKIPDRGNGAMPVVFVREHGEYVITNYTVKGRYLIVQQLFHKAKLRIGDRVVTITRQ</sequence>
<keyword evidence="2" id="KW-0732">Signal</keyword>
<dbReference type="InterPro" id="IPR038161">
    <property type="entry name" value="VirB9/CagX/TrbG_C_sf"/>
</dbReference>
<comment type="similarity">
    <text evidence="1">Belongs to the TrbG/VirB9 family.</text>
</comment>
<evidence type="ECO:0000313" key="3">
    <source>
        <dbReference type="EMBL" id="TQN50383.1"/>
    </source>
</evidence>
<dbReference type="Proteomes" id="UP000315403">
    <property type="component" value="Unassembled WGS sequence"/>
</dbReference>
<dbReference type="Gene3D" id="2.60.40.2500">
    <property type="match status" value="1"/>
</dbReference>
<dbReference type="AlphaFoldDB" id="A0A543Q236"/>
<dbReference type="CDD" id="cd06911">
    <property type="entry name" value="VirB9_CagX_TrbG"/>
    <property type="match status" value="1"/>
</dbReference>
<evidence type="ECO:0000313" key="4">
    <source>
        <dbReference type="Proteomes" id="UP000315403"/>
    </source>
</evidence>
<name>A0A543Q236_ACITH</name>
<dbReference type="RefSeq" id="WP_142086206.1">
    <property type="nucleotide sequence ID" value="NZ_SZUV01000001.1"/>
</dbReference>
<dbReference type="InterPro" id="IPR033645">
    <property type="entry name" value="VirB9/CagX/TrbG_C"/>
</dbReference>
<gene>
    <name evidence="3" type="primary">trbG</name>
    <name evidence="3" type="ORF">DLNHIDIE_00236</name>
</gene>
<evidence type="ECO:0000256" key="1">
    <source>
        <dbReference type="ARBA" id="ARBA00006135"/>
    </source>
</evidence>
<comment type="caution">
    <text evidence="3">The sequence shown here is derived from an EMBL/GenBank/DDBJ whole genome shotgun (WGS) entry which is preliminary data.</text>
</comment>
<dbReference type="Pfam" id="PF03524">
    <property type="entry name" value="CagX"/>
    <property type="match status" value="1"/>
</dbReference>
<organism evidence="3 4">
    <name type="scientific">Acidithiobacillus thiooxidans ATCC 19377</name>
    <dbReference type="NCBI Taxonomy" id="637390"/>
    <lineage>
        <taxon>Bacteria</taxon>
        <taxon>Pseudomonadati</taxon>
        <taxon>Pseudomonadota</taxon>
        <taxon>Acidithiobacillia</taxon>
        <taxon>Acidithiobacillales</taxon>
        <taxon>Acidithiobacillaceae</taxon>
        <taxon>Acidithiobacillus</taxon>
    </lineage>
</organism>
<evidence type="ECO:0000256" key="2">
    <source>
        <dbReference type="ARBA" id="ARBA00022729"/>
    </source>
</evidence>
<reference evidence="3 4" key="1">
    <citation type="submission" date="2019-03" db="EMBL/GenBank/DDBJ databases">
        <title>New insights into Acidothiobacillus thiooxidans sulfur metabolism through coupled gene expression, solution geochemistry, microscopy and spectroscopy analyses.</title>
        <authorList>
            <person name="Camacho D."/>
            <person name="Frazao R."/>
            <person name="Fouillen A."/>
            <person name="Nanci A."/>
            <person name="Lang B.F."/>
            <person name="Apte S.C."/>
            <person name="Baron C."/>
            <person name="Warren L.A."/>
        </authorList>
    </citation>
    <scope>NUCLEOTIDE SEQUENCE [LARGE SCALE GENOMIC DNA]</scope>
    <source>
        <strain evidence="3 4">ATCC 19377</strain>
    </source>
</reference>
<dbReference type="InterPro" id="IPR010258">
    <property type="entry name" value="Conjugal_tfr_TrbG/VirB9/CagX"/>
</dbReference>
<proteinExistence type="inferred from homology"/>